<dbReference type="PROSITE" id="PS50005">
    <property type="entry name" value="TPR"/>
    <property type="match status" value="1"/>
</dbReference>
<dbReference type="InterPro" id="IPR039856">
    <property type="entry name" value="EMC2-like"/>
</dbReference>
<dbReference type="STRING" id="1081102.A0A167X4B9"/>
<dbReference type="SMART" id="SM00028">
    <property type="entry name" value="TPR"/>
    <property type="match status" value="3"/>
</dbReference>
<comment type="subunit">
    <text evidence="4">Component of the ER membrane protein complex (EMC).</text>
</comment>
<keyword evidence="2 3" id="KW-0802">TPR repeat</keyword>
<dbReference type="InterPro" id="IPR019734">
    <property type="entry name" value="TPR_rpt"/>
</dbReference>
<feature type="repeat" description="TPR" evidence="3">
    <location>
        <begin position="160"/>
        <end position="193"/>
    </location>
</feature>
<evidence type="ECO:0000256" key="1">
    <source>
        <dbReference type="ARBA" id="ARBA00022737"/>
    </source>
</evidence>
<dbReference type="Gene3D" id="1.25.40.10">
    <property type="entry name" value="Tetratricopeptide repeat domain"/>
    <property type="match status" value="1"/>
</dbReference>
<gene>
    <name evidence="6" type="ORF">SPI_03160</name>
</gene>
<keyword evidence="4" id="KW-0472">Membrane</keyword>
<reference evidence="6 7" key="1">
    <citation type="journal article" date="2016" name="Genome Biol. Evol.">
        <title>Divergent and convergent evolution of fungal pathogenicity.</title>
        <authorList>
            <person name="Shang Y."/>
            <person name="Xiao G."/>
            <person name="Zheng P."/>
            <person name="Cen K."/>
            <person name="Zhan S."/>
            <person name="Wang C."/>
        </authorList>
    </citation>
    <scope>NUCLEOTIDE SEQUENCE [LARGE SCALE GENOMIC DNA]</scope>
    <source>
        <strain evidence="6 7">RCEF 264</strain>
    </source>
</reference>
<dbReference type="Proteomes" id="UP000076874">
    <property type="component" value="Unassembled WGS sequence"/>
</dbReference>
<accession>A0A167X4B9</accession>
<dbReference type="AlphaFoldDB" id="A0A167X4B9"/>
<dbReference type="EMBL" id="AZHD01000004">
    <property type="protein sequence ID" value="OAA64513.1"/>
    <property type="molecule type" value="Genomic_DNA"/>
</dbReference>
<sequence length="315" mass="34646">MTPSLLHPPSHLSPAEALWLSQRAPDVLSSLPSAGSSSILRSVVAPAETAETWLIYENLLMSCLRTGDIESARECIRRLVGRFGEDNDRVMALEGLVRETEAPDDKALLQVLKDYEEILKEGDTIVPIHKRRIALLRSLDKVPEAVAALIALLDFSPTDAEAWAELADLYLSQGLYAQAIYALEEVLVLAPNAWNMHARLGEVRYMAATTAAGGEAASTKHAAESLKRFCRSIELCDDYLRGYYGLKLSNNNNDGDDFALPDTATAQRLGQLATEKLSEIVRRSSAKEPHWRGYDEAEIVAARELLSDEAASIVR</sequence>
<evidence type="ECO:0000313" key="6">
    <source>
        <dbReference type="EMBL" id="OAA64513.1"/>
    </source>
</evidence>
<comment type="caution">
    <text evidence="6">The sequence shown here is derived from an EMBL/GenBank/DDBJ whole genome shotgun (WGS) entry which is preliminary data.</text>
</comment>
<evidence type="ECO:0000313" key="7">
    <source>
        <dbReference type="Proteomes" id="UP000076874"/>
    </source>
</evidence>
<feature type="domain" description="EMC2 TPR-like" evidence="5">
    <location>
        <begin position="117"/>
        <end position="209"/>
    </location>
</feature>
<dbReference type="OrthoDB" id="124397at2759"/>
<keyword evidence="7" id="KW-1185">Reference proteome</keyword>
<evidence type="ECO:0000256" key="2">
    <source>
        <dbReference type="ARBA" id="ARBA00022803"/>
    </source>
</evidence>
<protein>
    <recommendedName>
        <fullName evidence="4">ER membrane protein complex subunit 2</fullName>
    </recommendedName>
</protein>
<dbReference type="InterPro" id="IPR055217">
    <property type="entry name" value="TPR_EMC2"/>
</dbReference>
<dbReference type="PANTHER" id="PTHR12760">
    <property type="entry name" value="TETRATRICOPEPTIDE REPEAT PROTEIN"/>
    <property type="match status" value="1"/>
</dbReference>
<evidence type="ECO:0000259" key="5">
    <source>
        <dbReference type="Pfam" id="PF22890"/>
    </source>
</evidence>
<name>A0A167X4B9_9HYPO</name>
<evidence type="ECO:0000256" key="4">
    <source>
        <dbReference type="RuleBase" id="RU367091"/>
    </source>
</evidence>
<dbReference type="SUPFAM" id="SSF48452">
    <property type="entry name" value="TPR-like"/>
    <property type="match status" value="1"/>
</dbReference>
<evidence type="ECO:0000256" key="3">
    <source>
        <dbReference type="PROSITE-ProRule" id="PRU00339"/>
    </source>
</evidence>
<keyword evidence="1" id="KW-0677">Repeat</keyword>
<proteinExistence type="inferred from homology"/>
<comment type="similarity">
    <text evidence="4">Belongs to the EMC2 family.</text>
</comment>
<comment type="subcellular location">
    <subcellularLocation>
        <location evidence="4">Endoplasmic reticulum membrane</location>
        <topology evidence="4">Peripheral membrane protein</topology>
        <orientation evidence="4">Cytoplasmic side</orientation>
    </subcellularLocation>
</comment>
<dbReference type="Pfam" id="PF22890">
    <property type="entry name" value="TPR_EMC2"/>
    <property type="match status" value="1"/>
</dbReference>
<dbReference type="GO" id="GO:0072546">
    <property type="term" value="C:EMC complex"/>
    <property type="evidence" value="ECO:0007669"/>
    <property type="project" value="UniProtKB-UniRule"/>
</dbReference>
<organism evidence="6 7">
    <name type="scientific">Niveomyces insectorum RCEF 264</name>
    <dbReference type="NCBI Taxonomy" id="1081102"/>
    <lineage>
        <taxon>Eukaryota</taxon>
        <taxon>Fungi</taxon>
        <taxon>Dikarya</taxon>
        <taxon>Ascomycota</taxon>
        <taxon>Pezizomycotina</taxon>
        <taxon>Sordariomycetes</taxon>
        <taxon>Hypocreomycetidae</taxon>
        <taxon>Hypocreales</taxon>
        <taxon>Cordycipitaceae</taxon>
        <taxon>Niveomyces</taxon>
    </lineage>
</organism>
<comment type="function">
    <text evidence="4">Part of the endoplasmic reticulum membrane protein complex (EMC) that enables the energy-independent insertion into endoplasmic reticulum membranes of newly synthesized membrane proteins.</text>
</comment>
<dbReference type="InterPro" id="IPR011990">
    <property type="entry name" value="TPR-like_helical_dom_sf"/>
</dbReference>
<keyword evidence="4" id="KW-0256">Endoplasmic reticulum</keyword>